<accession>A0A0R1VRQ2</accession>
<dbReference type="Pfam" id="PF14278">
    <property type="entry name" value="TetR_C_8"/>
    <property type="match status" value="1"/>
</dbReference>
<dbReference type="Proteomes" id="UP000051966">
    <property type="component" value="Unassembled WGS sequence"/>
</dbReference>
<evidence type="ECO:0000259" key="1">
    <source>
        <dbReference type="Pfam" id="PF14278"/>
    </source>
</evidence>
<dbReference type="SUPFAM" id="SSF46689">
    <property type="entry name" value="Homeodomain-like"/>
    <property type="match status" value="1"/>
</dbReference>
<proteinExistence type="predicted"/>
<evidence type="ECO:0000313" key="2">
    <source>
        <dbReference type="EMBL" id="KRM08440.1"/>
    </source>
</evidence>
<organism evidence="2 3">
    <name type="scientific">Lentilactobacillus farraginis DSM 18382 = JCM 14108</name>
    <dbReference type="NCBI Taxonomy" id="1423743"/>
    <lineage>
        <taxon>Bacteria</taxon>
        <taxon>Bacillati</taxon>
        <taxon>Bacillota</taxon>
        <taxon>Bacilli</taxon>
        <taxon>Lactobacillales</taxon>
        <taxon>Lactobacillaceae</taxon>
        <taxon>Lentilactobacillus</taxon>
    </lineage>
</organism>
<reference evidence="2 3" key="1">
    <citation type="journal article" date="2015" name="Genome Announc.">
        <title>Expanding the biotechnology potential of lactobacilli through comparative genomics of 213 strains and associated genera.</title>
        <authorList>
            <person name="Sun Z."/>
            <person name="Harris H.M."/>
            <person name="McCann A."/>
            <person name="Guo C."/>
            <person name="Argimon S."/>
            <person name="Zhang W."/>
            <person name="Yang X."/>
            <person name="Jeffery I.B."/>
            <person name="Cooney J.C."/>
            <person name="Kagawa T.F."/>
            <person name="Liu W."/>
            <person name="Song Y."/>
            <person name="Salvetti E."/>
            <person name="Wrobel A."/>
            <person name="Rasinkangas P."/>
            <person name="Parkhill J."/>
            <person name="Rea M.C."/>
            <person name="O'Sullivan O."/>
            <person name="Ritari J."/>
            <person name="Douillard F.P."/>
            <person name="Paul Ross R."/>
            <person name="Yang R."/>
            <person name="Briner A.E."/>
            <person name="Felis G.E."/>
            <person name="de Vos W.M."/>
            <person name="Barrangou R."/>
            <person name="Klaenhammer T.R."/>
            <person name="Caufield P.W."/>
            <person name="Cui Y."/>
            <person name="Zhang H."/>
            <person name="O'Toole P.W."/>
        </authorList>
    </citation>
    <scope>NUCLEOTIDE SEQUENCE [LARGE SCALE GENOMIC DNA]</scope>
    <source>
        <strain evidence="2 3">DSM 18382</strain>
    </source>
</reference>
<dbReference type="AlphaFoldDB" id="A0A0R1VRQ2"/>
<protein>
    <submittedName>
        <fullName evidence="2">Transcriptional regulator</fullName>
    </submittedName>
</protein>
<dbReference type="EMBL" id="AZFY01000085">
    <property type="protein sequence ID" value="KRM08440.1"/>
    <property type="molecule type" value="Genomic_DNA"/>
</dbReference>
<feature type="domain" description="Transcriptional regulator TetR C-terminal Firmicutes type" evidence="1">
    <location>
        <begin position="91"/>
        <end position="190"/>
    </location>
</feature>
<comment type="caution">
    <text evidence="2">The sequence shown here is derived from an EMBL/GenBank/DDBJ whole genome shotgun (WGS) entry which is preliminary data.</text>
</comment>
<dbReference type="PATRIC" id="fig|1423743.5.peg.230"/>
<dbReference type="InterPro" id="IPR009057">
    <property type="entry name" value="Homeodomain-like_sf"/>
</dbReference>
<dbReference type="InterPro" id="IPR039532">
    <property type="entry name" value="TetR_C_Firmicutes"/>
</dbReference>
<gene>
    <name evidence="2" type="ORF">FD41_GL000216</name>
</gene>
<name>A0A0R1VRQ2_9LACO</name>
<dbReference type="Gene3D" id="1.10.357.10">
    <property type="entry name" value="Tetracycline Repressor, domain 2"/>
    <property type="match status" value="1"/>
</dbReference>
<sequence>MKSVVEESSALKKFGGIVSMKESGTKIKLAEALKSLMMTIPFDKITIEMLTGRAHLNRNTFYYHFDDIYSLLEWAYKQDLLANIDAYTKIEDWKVAYELILDYIEKHRKFCLNTFHSVARDLLESFLYSVASDLVGKVIKRSNRKVSIKLTEAIQNFYGWALVMQVVQWLAGNLKEPKEAVISRAAIMLTGGIDNAIRNGQQMHRFGQTK</sequence>
<evidence type="ECO:0000313" key="3">
    <source>
        <dbReference type="Proteomes" id="UP000051966"/>
    </source>
</evidence>
<keyword evidence="3" id="KW-1185">Reference proteome</keyword>